<dbReference type="Gene3D" id="3.40.640.10">
    <property type="entry name" value="Type I PLP-dependent aspartate aminotransferase-like (Major domain)"/>
    <property type="match status" value="1"/>
</dbReference>
<dbReference type="InterPro" id="IPR000192">
    <property type="entry name" value="Aminotrans_V_dom"/>
</dbReference>
<protein>
    <submittedName>
        <fullName evidence="2">Selenocysteine lyase/cysteine desulfurase</fullName>
    </submittedName>
</protein>
<evidence type="ECO:0000313" key="2">
    <source>
        <dbReference type="EMBL" id="NIH53418.1"/>
    </source>
</evidence>
<name>A0A7X5R0J7_9MICO</name>
<dbReference type="Pfam" id="PF00266">
    <property type="entry name" value="Aminotran_5"/>
    <property type="match status" value="1"/>
</dbReference>
<dbReference type="AlphaFoldDB" id="A0A7X5R0J7"/>
<keyword evidence="3" id="KW-1185">Reference proteome</keyword>
<dbReference type="EMBL" id="JAAMOX010000001">
    <property type="protein sequence ID" value="NIH53418.1"/>
    <property type="molecule type" value="Genomic_DNA"/>
</dbReference>
<organism evidence="2 3">
    <name type="scientific">Lysinibacter cavernae</name>
    <dbReference type="NCBI Taxonomy" id="1640652"/>
    <lineage>
        <taxon>Bacteria</taxon>
        <taxon>Bacillati</taxon>
        <taxon>Actinomycetota</taxon>
        <taxon>Actinomycetes</taxon>
        <taxon>Micrococcales</taxon>
        <taxon>Microbacteriaceae</taxon>
        <taxon>Lysinibacter</taxon>
    </lineage>
</organism>
<sequence>MNQDNTAGGDAASTLSITKAATHFSAPAGYLSACTMGLPTRETLAALRADLDSWERAETSAASYGDLVQESRELYAKIVGTTASNVATGSQTSTLVGTVASNVPDGAKILCVDGDFSSVAHPFVQQAHRGVTVRYAPADQLAEHITPDTHMVTFSLVQSATGSIARSADIVAAAQRNNALTLCDLTQATGWLPVNADDFDLTVCHTYKWLCIPRGVAFMTVSPELQQRYHAPNAGWYSSENVWGACYAPTMPLASDARRFDVSPAWQAWVGAREALSFFASLDMDEVRDHNVALGNELCRGLGITEANQAIVAWPDADGSRLAALKDAGITASGRAGRVRVAFHLWNTSDDVNAVLAAVLDAVD</sequence>
<dbReference type="Gene3D" id="3.90.1150.10">
    <property type="entry name" value="Aspartate Aminotransferase, domain 1"/>
    <property type="match status" value="1"/>
</dbReference>
<dbReference type="GO" id="GO:0016829">
    <property type="term" value="F:lyase activity"/>
    <property type="evidence" value="ECO:0007669"/>
    <property type="project" value="UniProtKB-KW"/>
</dbReference>
<dbReference type="InterPro" id="IPR015421">
    <property type="entry name" value="PyrdxlP-dep_Trfase_major"/>
</dbReference>
<dbReference type="PANTHER" id="PTHR43586">
    <property type="entry name" value="CYSTEINE DESULFURASE"/>
    <property type="match status" value="1"/>
</dbReference>
<evidence type="ECO:0000259" key="1">
    <source>
        <dbReference type="Pfam" id="PF00266"/>
    </source>
</evidence>
<dbReference type="InterPro" id="IPR015422">
    <property type="entry name" value="PyrdxlP-dep_Trfase_small"/>
</dbReference>
<accession>A0A7X5R0J7</accession>
<dbReference type="Proteomes" id="UP000541033">
    <property type="component" value="Unassembled WGS sequence"/>
</dbReference>
<keyword evidence="2" id="KW-0456">Lyase</keyword>
<dbReference type="InterPro" id="IPR015424">
    <property type="entry name" value="PyrdxlP-dep_Trfase"/>
</dbReference>
<dbReference type="PANTHER" id="PTHR43586:SF21">
    <property type="entry name" value="PYRIDOXAL PHOSPHATE (PLP)-DEPENDENT ASPARTATE AMINOTRANSFERASE SUPERFAMILY"/>
    <property type="match status" value="1"/>
</dbReference>
<evidence type="ECO:0000313" key="3">
    <source>
        <dbReference type="Proteomes" id="UP000541033"/>
    </source>
</evidence>
<proteinExistence type="predicted"/>
<dbReference type="RefSeq" id="WP_167149009.1">
    <property type="nucleotide sequence ID" value="NZ_JAAMOX010000001.1"/>
</dbReference>
<gene>
    <name evidence="2" type="ORF">FHX76_001286</name>
</gene>
<feature type="domain" description="Aminotransferase class V" evidence="1">
    <location>
        <begin position="62"/>
        <end position="302"/>
    </location>
</feature>
<comment type="caution">
    <text evidence="2">The sequence shown here is derived from an EMBL/GenBank/DDBJ whole genome shotgun (WGS) entry which is preliminary data.</text>
</comment>
<reference evidence="2 3" key="1">
    <citation type="submission" date="2020-02" db="EMBL/GenBank/DDBJ databases">
        <title>Sequencing the genomes of 1000 actinobacteria strains.</title>
        <authorList>
            <person name="Klenk H.-P."/>
        </authorList>
    </citation>
    <scope>NUCLEOTIDE SEQUENCE [LARGE SCALE GENOMIC DNA]</scope>
    <source>
        <strain evidence="2 3">DSM 27960</strain>
    </source>
</reference>
<dbReference type="SUPFAM" id="SSF53383">
    <property type="entry name" value="PLP-dependent transferases"/>
    <property type="match status" value="1"/>
</dbReference>